<feature type="chain" id="PRO_5045896512" evidence="1">
    <location>
        <begin position="23"/>
        <end position="251"/>
    </location>
</feature>
<dbReference type="RefSeq" id="WP_243515954.1">
    <property type="nucleotide sequence ID" value="NZ_CP094534.1"/>
</dbReference>
<keyword evidence="1" id="KW-0732">Signal</keyword>
<organism evidence="2 3">
    <name type="scientific">Hymenobacter monticola</name>
    <dbReference type="NCBI Taxonomy" id="1705399"/>
    <lineage>
        <taxon>Bacteria</taxon>
        <taxon>Pseudomonadati</taxon>
        <taxon>Bacteroidota</taxon>
        <taxon>Cytophagia</taxon>
        <taxon>Cytophagales</taxon>
        <taxon>Hymenobacteraceae</taxon>
        <taxon>Hymenobacter</taxon>
    </lineage>
</organism>
<name>A0ABY4BAK4_9BACT</name>
<accession>A0ABY4BAK4</accession>
<keyword evidence="3" id="KW-1185">Reference proteome</keyword>
<evidence type="ECO:0000256" key="1">
    <source>
        <dbReference type="SAM" id="SignalP"/>
    </source>
</evidence>
<gene>
    <name evidence="2" type="ORF">MTP16_03365</name>
</gene>
<dbReference type="EMBL" id="CP094534">
    <property type="protein sequence ID" value="UOE34696.1"/>
    <property type="molecule type" value="Genomic_DNA"/>
</dbReference>
<evidence type="ECO:0000313" key="2">
    <source>
        <dbReference type="EMBL" id="UOE34696.1"/>
    </source>
</evidence>
<evidence type="ECO:0000313" key="3">
    <source>
        <dbReference type="Proteomes" id="UP000831390"/>
    </source>
</evidence>
<protein>
    <submittedName>
        <fullName evidence="2">Uncharacterized protein</fullName>
    </submittedName>
</protein>
<reference evidence="2 3" key="1">
    <citation type="submission" date="2022-03" db="EMBL/GenBank/DDBJ databases">
        <title>Hymenobactersp. isolated from the air.</title>
        <authorList>
            <person name="Won M."/>
            <person name="Kwon S.-W."/>
        </authorList>
    </citation>
    <scope>NUCLEOTIDE SEQUENCE [LARGE SCALE GENOMIC DNA]</scope>
    <source>
        <strain evidence="2 3">KACC 22596</strain>
    </source>
</reference>
<proteinExistence type="predicted"/>
<dbReference type="Proteomes" id="UP000831390">
    <property type="component" value="Chromosome"/>
</dbReference>
<sequence length="251" mass="27817">MKKGLACCLLAFLLLPSANARAQTNALPDSARASASLPAALYRHYAADMGFETRLYNGPEHANYLAGNIRGHQYFGAADSQTGSVYYSGVLYPEVELRYDLMRDQVVIKAPADDYYLQLVSESLARFTIGTHAFTRVVVAADEEAPLRTGFYEVLADGRARLLAARRKSVQHRSTGTSMQDEVEEQVSYFISKDGHYYKASSANSVLKLFPEQKAALRKFLKAQQLDFSTEGRERALTELVRYAAATVPLP</sequence>
<feature type="signal peptide" evidence="1">
    <location>
        <begin position="1"/>
        <end position="22"/>
    </location>
</feature>